<feature type="active site" description="Nucleophile" evidence="8">
    <location>
        <position position="103"/>
    </location>
</feature>
<comment type="subcellular location">
    <subcellularLocation>
        <location evidence="8">Cytoplasm</location>
    </subcellularLocation>
</comment>
<keyword evidence="9" id="KW-0808">Transferase</keyword>
<evidence type="ECO:0000256" key="1">
    <source>
        <dbReference type="ARBA" id="ARBA00022490"/>
    </source>
</evidence>
<evidence type="ECO:0000313" key="9">
    <source>
        <dbReference type="EMBL" id="GAF25257.1"/>
    </source>
</evidence>
<dbReference type="GO" id="GO:0006189">
    <property type="term" value="P:'de novo' IMP biosynthetic process"/>
    <property type="evidence" value="ECO:0007669"/>
    <property type="project" value="UniProtKB-UniRule"/>
</dbReference>
<feature type="active site" evidence="8">
    <location>
        <position position="220"/>
    </location>
</feature>
<keyword evidence="3 8" id="KW-0547">Nucleotide-binding</keyword>
<dbReference type="PANTHER" id="PTHR47552:SF1">
    <property type="entry name" value="PHOSPHORIBOSYLFORMYLGLYCINAMIDINE SYNTHASE SUBUNIT PURQ"/>
    <property type="match status" value="1"/>
</dbReference>
<evidence type="ECO:0000256" key="2">
    <source>
        <dbReference type="ARBA" id="ARBA00022598"/>
    </source>
</evidence>
<dbReference type="EMBL" id="DF238840">
    <property type="protein sequence ID" value="GAF25257.1"/>
    <property type="molecule type" value="Genomic_DNA"/>
</dbReference>
<dbReference type="PIRSF" id="PIRSF001586">
    <property type="entry name" value="FGAM_synth_I"/>
    <property type="match status" value="1"/>
</dbReference>
<keyword evidence="4 8" id="KW-0658">Purine biosynthesis</keyword>
<feature type="active site" evidence="8">
    <location>
        <position position="222"/>
    </location>
</feature>
<evidence type="ECO:0000256" key="5">
    <source>
        <dbReference type="ARBA" id="ARBA00022801"/>
    </source>
</evidence>
<dbReference type="PROSITE" id="PS51273">
    <property type="entry name" value="GATASE_TYPE_1"/>
    <property type="match status" value="1"/>
</dbReference>
<dbReference type="UniPathway" id="UPA00074">
    <property type="reaction ID" value="UER00128"/>
</dbReference>
<keyword evidence="2 8" id="KW-0436">Ligase</keyword>
<dbReference type="GO" id="GO:0005737">
    <property type="term" value="C:cytoplasm"/>
    <property type="evidence" value="ECO:0007669"/>
    <property type="project" value="UniProtKB-SubCell"/>
</dbReference>
<evidence type="ECO:0000256" key="7">
    <source>
        <dbReference type="ARBA" id="ARBA00022962"/>
    </source>
</evidence>
<name>A0A0S6UCM3_NEOTH</name>
<sequence>MRDAALSKNPENYGGTAMKFGVIVFPGSNCDQDVHYALGSVLGQNVDYLWHGDTSVSGYDCLILPGGFSYGDYLRAGAIARFAPIMPAVIDFARSGGLVLGICNGFQILLEAGLLPGAMMRNACLQFRCQWTCLKVDNNATPFTNRFREGQVVRIPIAHGEGNYYADAATLAQLEANRQIIFRYCSPDGEVTPAANPNGSVGNIAGIINREGNVLGMMPHPERCAEGILGGSDGRELLASIVDWWERGERLGA</sequence>
<comment type="catalytic activity">
    <reaction evidence="8">
        <text>L-glutamine + H2O = L-glutamate + NH4(+)</text>
        <dbReference type="Rhea" id="RHEA:15889"/>
        <dbReference type="ChEBI" id="CHEBI:15377"/>
        <dbReference type="ChEBI" id="CHEBI:28938"/>
        <dbReference type="ChEBI" id="CHEBI:29985"/>
        <dbReference type="ChEBI" id="CHEBI:58359"/>
        <dbReference type="EC" id="3.5.1.2"/>
    </reaction>
</comment>
<dbReference type="Pfam" id="PF13507">
    <property type="entry name" value="GATase_5"/>
    <property type="match status" value="1"/>
</dbReference>
<accession>A0A0S6UCM3</accession>
<protein>
    <recommendedName>
        <fullName evidence="8">Phosphoribosylformylglycinamidine synthase subunit PurQ</fullName>
        <shortName evidence="8">FGAM synthase</shortName>
        <ecNumber evidence="8">6.3.5.3</ecNumber>
    </recommendedName>
    <alternativeName>
        <fullName evidence="8">Formylglycinamide ribonucleotide amidotransferase subunit I</fullName>
        <shortName evidence="8">FGAR amidotransferase I</shortName>
        <shortName evidence="8">FGAR-AT I</shortName>
    </alternativeName>
    <alternativeName>
        <fullName evidence="8">Glutaminase PurQ</fullName>
        <ecNumber evidence="8">3.5.1.2</ecNumber>
    </alternativeName>
    <alternativeName>
        <fullName evidence="8">Phosphoribosylformylglycinamidine synthase subunit I</fullName>
    </alternativeName>
</protein>
<dbReference type="HAMAP" id="MF_00421">
    <property type="entry name" value="PurQ"/>
    <property type="match status" value="1"/>
</dbReference>
<comment type="subunit">
    <text evidence="8">Part of the FGAM synthase complex composed of 1 PurL, 1 PurQ and 2 PurS subunits.</text>
</comment>
<dbReference type="FunFam" id="3.40.50.880:FF:000019">
    <property type="entry name" value="Phosphoribosylformylglycinamidine synthase subunit PurQ"/>
    <property type="match status" value="1"/>
</dbReference>
<dbReference type="GO" id="GO:0016740">
    <property type="term" value="F:transferase activity"/>
    <property type="evidence" value="ECO:0007669"/>
    <property type="project" value="UniProtKB-KW"/>
</dbReference>
<dbReference type="PANTHER" id="PTHR47552">
    <property type="entry name" value="PHOSPHORIBOSYLFORMYLGLYCINAMIDINE SYNTHASE SUBUNIT PURQ"/>
    <property type="match status" value="1"/>
</dbReference>
<evidence type="ECO:0000256" key="8">
    <source>
        <dbReference type="HAMAP-Rule" id="MF_00421"/>
    </source>
</evidence>
<proteinExistence type="inferred from homology"/>
<dbReference type="InterPro" id="IPR010075">
    <property type="entry name" value="PRibForGlyAmidine_synth_PurQ"/>
</dbReference>
<dbReference type="EC" id="3.5.1.2" evidence="8"/>
<dbReference type="GO" id="GO:0004642">
    <property type="term" value="F:phosphoribosylformylglycinamidine synthase activity"/>
    <property type="evidence" value="ECO:0007669"/>
    <property type="project" value="UniProtKB-UniRule"/>
</dbReference>
<keyword evidence="5 8" id="KW-0378">Hydrolase</keyword>
<evidence type="ECO:0000256" key="4">
    <source>
        <dbReference type="ARBA" id="ARBA00022755"/>
    </source>
</evidence>
<dbReference type="GO" id="GO:0005524">
    <property type="term" value="F:ATP binding"/>
    <property type="evidence" value="ECO:0007669"/>
    <property type="project" value="UniProtKB-KW"/>
</dbReference>
<dbReference type="NCBIfam" id="NF002957">
    <property type="entry name" value="PRK03619.1"/>
    <property type="match status" value="1"/>
</dbReference>
<organism evidence="9">
    <name type="scientific">Moorella thermoacetica Y72</name>
    <dbReference type="NCBI Taxonomy" id="1325331"/>
    <lineage>
        <taxon>Bacteria</taxon>
        <taxon>Bacillati</taxon>
        <taxon>Bacillota</taxon>
        <taxon>Clostridia</taxon>
        <taxon>Neomoorellales</taxon>
        <taxon>Neomoorellaceae</taxon>
        <taxon>Neomoorella</taxon>
    </lineage>
</organism>
<dbReference type="NCBIfam" id="TIGR01737">
    <property type="entry name" value="FGAM_synth_I"/>
    <property type="match status" value="1"/>
</dbReference>
<reference evidence="9" key="1">
    <citation type="journal article" date="2014" name="Gene">
        <title>Genome-guided analysis of transformation efficiency and carbon dioxide assimilation by Moorella thermoacetica Y72.</title>
        <authorList>
            <person name="Tsukahara K."/>
            <person name="Kita A."/>
            <person name="Nakashimada Y."/>
            <person name="Hoshino T."/>
            <person name="Murakami K."/>
        </authorList>
    </citation>
    <scope>NUCLEOTIDE SEQUENCE [LARGE SCALE GENOMIC DNA]</scope>
    <source>
        <strain evidence="9">Y72</strain>
    </source>
</reference>
<dbReference type="Gene3D" id="3.40.50.880">
    <property type="match status" value="1"/>
</dbReference>
<gene>
    <name evidence="8" type="primary">purQ</name>
    <name evidence="9" type="ORF">MTY_0587</name>
</gene>
<comment type="pathway">
    <text evidence="8">Purine metabolism; IMP biosynthesis via de novo pathway; 5-amino-1-(5-phospho-D-ribosyl)imidazole from N(2)-formyl-N(1)-(5-phospho-D-ribosyl)glycinamide: step 1/2.</text>
</comment>
<dbReference type="Proteomes" id="UP000063718">
    <property type="component" value="Unassembled WGS sequence"/>
</dbReference>
<dbReference type="SMART" id="SM01211">
    <property type="entry name" value="GATase_5"/>
    <property type="match status" value="1"/>
</dbReference>
<dbReference type="EC" id="6.3.5.3" evidence="8"/>
<keyword evidence="7 8" id="KW-0315">Glutamine amidotransferase</keyword>
<dbReference type="CDD" id="cd01740">
    <property type="entry name" value="GATase1_FGAR_AT"/>
    <property type="match status" value="1"/>
</dbReference>
<evidence type="ECO:0000256" key="6">
    <source>
        <dbReference type="ARBA" id="ARBA00022840"/>
    </source>
</evidence>
<dbReference type="SUPFAM" id="SSF52317">
    <property type="entry name" value="Class I glutamine amidotransferase-like"/>
    <property type="match status" value="1"/>
</dbReference>
<comment type="catalytic activity">
    <reaction evidence="8">
        <text>N(2)-formyl-N(1)-(5-phospho-beta-D-ribosyl)glycinamide + L-glutamine + ATP + H2O = 2-formamido-N(1)-(5-O-phospho-beta-D-ribosyl)acetamidine + L-glutamate + ADP + phosphate + H(+)</text>
        <dbReference type="Rhea" id="RHEA:17129"/>
        <dbReference type="ChEBI" id="CHEBI:15377"/>
        <dbReference type="ChEBI" id="CHEBI:15378"/>
        <dbReference type="ChEBI" id="CHEBI:29985"/>
        <dbReference type="ChEBI" id="CHEBI:30616"/>
        <dbReference type="ChEBI" id="CHEBI:43474"/>
        <dbReference type="ChEBI" id="CHEBI:58359"/>
        <dbReference type="ChEBI" id="CHEBI:147286"/>
        <dbReference type="ChEBI" id="CHEBI:147287"/>
        <dbReference type="ChEBI" id="CHEBI:456216"/>
        <dbReference type="EC" id="6.3.5.3"/>
    </reaction>
</comment>
<dbReference type="GO" id="GO:0004359">
    <property type="term" value="F:glutaminase activity"/>
    <property type="evidence" value="ECO:0007669"/>
    <property type="project" value="UniProtKB-EC"/>
</dbReference>
<evidence type="ECO:0000256" key="3">
    <source>
        <dbReference type="ARBA" id="ARBA00022741"/>
    </source>
</evidence>
<dbReference type="InterPro" id="IPR029062">
    <property type="entry name" value="Class_I_gatase-like"/>
</dbReference>
<keyword evidence="1 8" id="KW-0963">Cytoplasm</keyword>
<keyword evidence="6 8" id="KW-0067">ATP-binding</keyword>
<comment type="function">
    <text evidence="8">Part of the phosphoribosylformylglycinamidine synthase complex involved in the purines biosynthetic pathway. Catalyzes the ATP-dependent conversion of formylglycinamide ribonucleotide (FGAR) and glutamine to yield formylglycinamidine ribonucleotide (FGAM) and glutamate. The FGAM synthase complex is composed of three subunits. PurQ produces an ammonia molecule by converting glutamine to glutamate. PurL transfers the ammonia molecule to FGAR to form FGAM in an ATP-dependent manner. PurS interacts with PurQ and PurL and is thought to assist in the transfer of the ammonia molecule from PurQ to PurL.</text>
</comment>
<dbReference type="AlphaFoldDB" id="A0A0S6UCM3"/>